<reference evidence="2" key="1">
    <citation type="submission" date="2010-04" db="EMBL/GenBank/DDBJ databases">
        <title>The genome sequence of Listeria monocytogenes strain 10403S.</title>
        <authorList>
            <consortium name="The Broad Institute Genome Sequencing Platform"/>
            <consortium name="The Broad Institute Genome Sequencing Center for Infectious Disease."/>
            <person name="Borowsky M."/>
            <person name="Borodovsky M."/>
            <person name="Young S.K."/>
            <person name="Zeng Q."/>
            <person name="Koehrsen M."/>
            <person name="Fitzgerald M."/>
            <person name="Wiedmann M."/>
            <person name="Swaminathan B."/>
            <person name="Lauer P."/>
            <person name="Portnoy D."/>
            <person name="Cossart P."/>
            <person name="Buchrieser C."/>
            <person name="Higgins D."/>
            <person name="Abouelleil A."/>
            <person name="Alvarado L."/>
            <person name="Arachchi H.M."/>
            <person name="Berlin A."/>
            <person name="Borenstein D."/>
            <person name="Brown A."/>
            <person name="Chapman S.B."/>
            <person name="Chen Z."/>
            <person name="Dunbar C.D."/>
            <person name="Engels R."/>
            <person name="Freedman E."/>
            <person name="Gearin G."/>
            <person name="Gellesch M."/>
            <person name="Goldberg J."/>
            <person name="Griggs A."/>
            <person name="Gujja S."/>
            <person name="Heilman E."/>
            <person name="Heiman D."/>
            <person name="Howarth C."/>
            <person name="Jen D."/>
            <person name="Larson L."/>
            <person name="Lui A."/>
            <person name="MacDonald J."/>
            <person name="Mehta T."/>
            <person name="Montmayeur A."/>
            <person name="Neiman D."/>
            <person name="Park D."/>
            <person name="Pearson M."/>
            <person name="Priest M."/>
            <person name="Richards J."/>
            <person name="Roberts A."/>
            <person name="Saif S."/>
            <person name="Shea T."/>
            <person name="Shenoy N."/>
            <person name="Sisk P."/>
            <person name="Stolte C."/>
            <person name="Sykes S."/>
            <person name="Walk T."/>
            <person name="White J."/>
            <person name="Yandava C."/>
            <person name="Haas B."/>
            <person name="Nusbaum C."/>
            <person name="Birren B."/>
        </authorList>
    </citation>
    <scope>NUCLEOTIDE SEQUENCE [LARGE SCALE GENOMIC DNA]</scope>
    <source>
        <strain evidence="2">10403S</strain>
    </source>
</reference>
<organism evidence="1 2">
    <name type="scientific">Listeria monocytogenes serotype 1/2a (strain 10403S)</name>
    <dbReference type="NCBI Taxonomy" id="393133"/>
    <lineage>
        <taxon>Bacteria</taxon>
        <taxon>Bacillati</taxon>
        <taxon>Bacillota</taxon>
        <taxon>Bacilli</taxon>
        <taxon>Bacillales</taxon>
        <taxon>Listeriaceae</taxon>
        <taxon>Listeria</taxon>
    </lineage>
</organism>
<dbReference type="Gene3D" id="3.40.50.1000">
    <property type="entry name" value="HAD superfamily/HAD-like"/>
    <property type="match status" value="1"/>
</dbReference>
<dbReference type="InterPro" id="IPR023214">
    <property type="entry name" value="HAD_sf"/>
</dbReference>
<protein>
    <submittedName>
        <fullName evidence="1">HAD-superfamily cof-like hydrolase</fullName>
    </submittedName>
</protein>
<dbReference type="NCBIfam" id="TIGR00099">
    <property type="entry name" value="Cof-subfamily"/>
    <property type="match status" value="1"/>
</dbReference>
<dbReference type="KEGG" id="lmt:LMRG_02691"/>
<keyword evidence="1" id="KW-0378">Hydrolase</keyword>
<dbReference type="GO" id="GO:0005829">
    <property type="term" value="C:cytosol"/>
    <property type="evidence" value="ECO:0007669"/>
    <property type="project" value="TreeGrafter"/>
</dbReference>
<dbReference type="Proteomes" id="UP000001288">
    <property type="component" value="Chromosome"/>
</dbReference>
<dbReference type="PROSITE" id="PS01229">
    <property type="entry name" value="COF_2"/>
    <property type="match status" value="1"/>
</dbReference>
<accession>A0A0H3GJ99</accession>
<sequence>MRKLLANVAIDTVITDMDGTLLVKKGDQIHPFNKEVLMEWQKKGKKLFLATGRLDLAILPFIHELNIKTPVISCNGGLVRDFTTGEILYKSNIELDLIHTVLETLEPLDVNYHIYTTERILGPSNTGKIAFFNELNKTLPENEQVPITLTTDPFSVLREGEFPLKVLVIESDLEKRAEIKAALEGLPLSVLASASNLIDIMNEGIDKAKGLTYLAEHGYINLDSTIAFGDNENDVGMIELAEIGVAMENGIPLAIEKADKIAKHHDIGGLGLFMQEEIL</sequence>
<proteinExistence type="predicted"/>
<dbReference type="GO" id="GO:0016791">
    <property type="term" value="F:phosphatase activity"/>
    <property type="evidence" value="ECO:0007669"/>
    <property type="project" value="TreeGrafter"/>
</dbReference>
<dbReference type="SUPFAM" id="SSF56784">
    <property type="entry name" value="HAD-like"/>
    <property type="match status" value="1"/>
</dbReference>
<dbReference type="Gene3D" id="3.30.1240.10">
    <property type="match status" value="1"/>
</dbReference>
<evidence type="ECO:0000313" key="1">
    <source>
        <dbReference type="EMBL" id="AEO07553.1"/>
    </source>
</evidence>
<dbReference type="InterPro" id="IPR000150">
    <property type="entry name" value="Cof"/>
</dbReference>
<dbReference type="InterPro" id="IPR036412">
    <property type="entry name" value="HAD-like_sf"/>
</dbReference>
<dbReference type="PANTHER" id="PTHR10000:SF8">
    <property type="entry name" value="HAD SUPERFAMILY HYDROLASE-LIKE, TYPE 3"/>
    <property type="match status" value="1"/>
</dbReference>
<evidence type="ECO:0000313" key="2">
    <source>
        <dbReference type="Proteomes" id="UP000001288"/>
    </source>
</evidence>
<dbReference type="PANTHER" id="PTHR10000">
    <property type="entry name" value="PHOSPHOSERINE PHOSPHATASE"/>
    <property type="match status" value="1"/>
</dbReference>
<dbReference type="CDD" id="cd07516">
    <property type="entry name" value="HAD_Pase"/>
    <property type="match status" value="1"/>
</dbReference>
<name>A0A0H3GJ99_LISM4</name>
<dbReference type="Pfam" id="PF08282">
    <property type="entry name" value="Hydrolase_3"/>
    <property type="match status" value="1"/>
</dbReference>
<dbReference type="AlphaFoldDB" id="A0A0H3GJ99"/>
<dbReference type="GO" id="GO:0000287">
    <property type="term" value="F:magnesium ion binding"/>
    <property type="evidence" value="ECO:0007669"/>
    <property type="project" value="TreeGrafter"/>
</dbReference>
<dbReference type="EMBL" id="CP002002">
    <property type="protein sequence ID" value="AEO07553.1"/>
    <property type="molecule type" value="Genomic_DNA"/>
</dbReference>
<dbReference type="HOGENOM" id="CLU_044146_3_1_9"/>
<gene>
    <name evidence="1" type="ordered locus">LMRG_02691</name>
</gene>